<organism evidence="2">
    <name type="scientific">marine metagenome</name>
    <dbReference type="NCBI Taxonomy" id="408172"/>
    <lineage>
        <taxon>unclassified sequences</taxon>
        <taxon>metagenomes</taxon>
        <taxon>ecological metagenomes</taxon>
    </lineage>
</organism>
<keyword evidence="1" id="KW-0472">Membrane</keyword>
<gene>
    <name evidence="2" type="ORF">METZ01_LOCUS263179</name>
</gene>
<name>A0A382JFD1_9ZZZZ</name>
<feature type="transmembrane region" description="Helical" evidence="1">
    <location>
        <begin position="19"/>
        <end position="37"/>
    </location>
</feature>
<keyword evidence="1" id="KW-1133">Transmembrane helix</keyword>
<proteinExistence type="predicted"/>
<keyword evidence="1" id="KW-0812">Transmembrane</keyword>
<protein>
    <submittedName>
        <fullName evidence="2">Uncharacterized protein</fullName>
    </submittedName>
</protein>
<dbReference type="EMBL" id="UINC01073725">
    <property type="protein sequence ID" value="SVC10325.1"/>
    <property type="molecule type" value="Genomic_DNA"/>
</dbReference>
<dbReference type="AlphaFoldDB" id="A0A382JFD1"/>
<sequence length="62" mass="6872">MIPTIIGFIDKAMPGYKTYALMLCGCGMMICQMWGFHSFSQEAWGMLGIGGAATWKMGMDRK</sequence>
<evidence type="ECO:0000313" key="2">
    <source>
        <dbReference type="EMBL" id="SVC10325.1"/>
    </source>
</evidence>
<evidence type="ECO:0000256" key="1">
    <source>
        <dbReference type="SAM" id="Phobius"/>
    </source>
</evidence>
<reference evidence="2" key="1">
    <citation type="submission" date="2018-05" db="EMBL/GenBank/DDBJ databases">
        <authorList>
            <person name="Lanie J.A."/>
            <person name="Ng W.-L."/>
            <person name="Kazmierczak K.M."/>
            <person name="Andrzejewski T.M."/>
            <person name="Davidsen T.M."/>
            <person name="Wayne K.J."/>
            <person name="Tettelin H."/>
            <person name="Glass J.I."/>
            <person name="Rusch D."/>
            <person name="Podicherti R."/>
            <person name="Tsui H.-C.T."/>
            <person name="Winkler M.E."/>
        </authorList>
    </citation>
    <scope>NUCLEOTIDE SEQUENCE</scope>
</reference>
<accession>A0A382JFD1</accession>